<dbReference type="EMBL" id="WUIG01000680">
    <property type="protein sequence ID" value="MXJ11071.1"/>
    <property type="molecule type" value="Genomic_DNA"/>
</dbReference>
<sequence>ELREGVHKFSHGTTGSPDTIRGMSVEMLFDFMSVRLDSAKAAGKNISLNFNMGNGDNLNLTLNDSVLNYRKTLQPQANASFYISREDLHAVLTGQAKMADLVKAKKAKIIGNGAKLEEIIACLDNFDLWVNIVTPN</sequence>
<dbReference type="InterPro" id="IPR029229">
    <property type="entry name" value="Alkyl_sulf_C"/>
</dbReference>
<dbReference type="FunFam" id="3.30.1050.10:FF:000013">
    <property type="entry name" value="Metallo-beta-lactamase superfamily"/>
    <property type="match status" value="1"/>
</dbReference>
<dbReference type="GO" id="GO:0018741">
    <property type="term" value="F:linear primary-alkylsulfatase activity"/>
    <property type="evidence" value="ECO:0007669"/>
    <property type="project" value="TreeGrafter"/>
</dbReference>
<feature type="domain" description="Alkyl sulfatase C-terminal" evidence="1">
    <location>
        <begin position="14"/>
        <end position="135"/>
    </location>
</feature>
<protein>
    <submittedName>
        <fullName evidence="2">Metallo-beta-lactamase</fullName>
    </submittedName>
</protein>
<proteinExistence type="predicted"/>
<name>A0A8T6BP96_ECOLX</name>
<dbReference type="InterPro" id="IPR036527">
    <property type="entry name" value="SCP2_sterol-bd_dom_sf"/>
</dbReference>
<dbReference type="GO" id="GO:0030288">
    <property type="term" value="C:outer membrane-bounded periplasmic space"/>
    <property type="evidence" value="ECO:0007669"/>
    <property type="project" value="TreeGrafter"/>
</dbReference>
<evidence type="ECO:0000313" key="2">
    <source>
        <dbReference type="EMBL" id="MXJ11071.1"/>
    </source>
</evidence>
<dbReference type="PANTHER" id="PTHR43223:SF1">
    <property type="entry name" value="ALKYL_ARYL-SULFATASE BDS1"/>
    <property type="match status" value="1"/>
</dbReference>
<reference evidence="2 3" key="1">
    <citation type="submission" date="2019-12" db="EMBL/GenBank/DDBJ databases">
        <title>Enteriobacteria Tanzani isolates_10434.</title>
        <authorList>
            <person name="Subbiah M."/>
            <person name="Call D."/>
        </authorList>
    </citation>
    <scope>NUCLEOTIDE SEQUENCE [LARGE SCALE GENOMIC DNA]</scope>
    <source>
        <strain evidence="2 3">10434wG3</strain>
    </source>
</reference>
<dbReference type="Gene3D" id="3.30.1050.10">
    <property type="entry name" value="SCP2 sterol-binding domain"/>
    <property type="match status" value="1"/>
</dbReference>
<dbReference type="SUPFAM" id="SSF55718">
    <property type="entry name" value="SCP-like"/>
    <property type="match status" value="1"/>
</dbReference>
<feature type="non-terminal residue" evidence="2">
    <location>
        <position position="1"/>
    </location>
</feature>
<organism evidence="2 3">
    <name type="scientific">Escherichia coli</name>
    <dbReference type="NCBI Taxonomy" id="562"/>
    <lineage>
        <taxon>Bacteria</taxon>
        <taxon>Pseudomonadati</taxon>
        <taxon>Pseudomonadota</taxon>
        <taxon>Gammaproteobacteria</taxon>
        <taxon>Enterobacterales</taxon>
        <taxon>Enterobacteriaceae</taxon>
        <taxon>Escherichia</taxon>
    </lineage>
</organism>
<dbReference type="AlphaFoldDB" id="A0A8T6BP96"/>
<dbReference type="Proteomes" id="UP000447081">
    <property type="component" value="Unassembled WGS sequence"/>
</dbReference>
<gene>
    <name evidence="2" type="ORF">GRW24_21805</name>
</gene>
<dbReference type="PANTHER" id="PTHR43223">
    <property type="entry name" value="ALKYL/ARYL-SULFATASE"/>
    <property type="match status" value="1"/>
</dbReference>
<dbReference type="GO" id="GO:0018909">
    <property type="term" value="P:dodecyl sulfate metabolic process"/>
    <property type="evidence" value="ECO:0007669"/>
    <property type="project" value="TreeGrafter"/>
</dbReference>
<comment type="caution">
    <text evidence="2">The sequence shown here is derived from an EMBL/GenBank/DDBJ whole genome shotgun (WGS) entry which is preliminary data.</text>
</comment>
<dbReference type="Pfam" id="PF14864">
    <property type="entry name" value="Alkyl_sulf_C"/>
    <property type="match status" value="1"/>
</dbReference>
<dbReference type="InterPro" id="IPR052195">
    <property type="entry name" value="Bact_Alkyl/Aryl-Sulfatase"/>
</dbReference>
<evidence type="ECO:0000313" key="3">
    <source>
        <dbReference type="Proteomes" id="UP000447081"/>
    </source>
</evidence>
<accession>A0A8T6BP96</accession>
<evidence type="ECO:0000259" key="1">
    <source>
        <dbReference type="Pfam" id="PF14864"/>
    </source>
</evidence>